<dbReference type="AlphaFoldDB" id="A0A7G9YS71"/>
<evidence type="ECO:0000313" key="2">
    <source>
        <dbReference type="EMBL" id="QNO50855.1"/>
    </source>
</evidence>
<evidence type="ECO:0000256" key="1">
    <source>
        <dbReference type="SAM" id="Phobius"/>
    </source>
</evidence>
<gene>
    <name evidence="2" type="ORF">CMPLHDHG_00020</name>
</gene>
<keyword evidence="1" id="KW-0472">Membrane</keyword>
<dbReference type="EMBL" id="MT631453">
    <property type="protein sequence ID" value="QNO50855.1"/>
    <property type="molecule type" value="Genomic_DNA"/>
</dbReference>
<feature type="transmembrane region" description="Helical" evidence="1">
    <location>
        <begin position="55"/>
        <end position="74"/>
    </location>
</feature>
<protein>
    <submittedName>
        <fullName evidence="2">Uncharacterized protein</fullName>
    </submittedName>
</protein>
<feature type="transmembrane region" description="Helical" evidence="1">
    <location>
        <begin position="6"/>
        <end position="25"/>
    </location>
</feature>
<feature type="transmembrane region" description="Helical" evidence="1">
    <location>
        <begin position="32"/>
        <end position="49"/>
    </location>
</feature>
<sequence>MKLYILGAIIGGILGGLFYPLKIILDANNQHVLAFIIYLPGFIAEYMGVGIFCNLLILMIVGWAIVGAAIGYLLEMNER</sequence>
<accession>A0A7G9YS71</accession>
<organism evidence="2">
    <name type="scientific">Candidatus Methanophagaceae archaeon ANME-1 ERB6</name>
    <dbReference type="NCBI Taxonomy" id="2759912"/>
    <lineage>
        <taxon>Archaea</taxon>
        <taxon>Methanobacteriati</taxon>
        <taxon>Methanobacteriota</taxon>
        <taxon>Stenosarchaea group</taxon>
        <taxon>Methanomicrobia</taxon>
        <taxon>Candidatus Methanophagales</taxon>
        <taxon>Candidatus Methanophagaceae</taxon>
    </lineage>
</organism>
<name>A0A7G9YS71_9EURY</name>
<proteinExistence type="predicted"/>
<reference evidence="2" key="1">
    <citation type="submission" date="2020-06" db="EMBL/GenBank/DDBJ databases">
        <title>Unique genomic features of the anaerobic methanotrophic archaea.</title>
        <authorList>
            <person name="Chadwick G.L."/>
            <person name="Skennerton C.T."/>
            <person name="Laso-Perez R."/>
            <person name="Leu A.O."/>
            <person name="Speth D.R."/>
            <person name="Yu H."/>
            <person name="Morgan-Lang C."/>
            <person name="Hatzenpichler R."/>
            <person name="Goudeau D."/>
            <person name="Malmstrom R."/>
            <person name="Brazelton W.J."/>
            <person name="Woyke T."/>
            <person name="Hallam S.J."/>
            <person name="Tyson G.W."/>
            <person name="Wegener G."/>
            <person name="Boetius A."/>
            <person name="Orphan V."/>
        </authorList>
    </citation>
    <scope>NUCLEOTIDE SEQUENCE</scope>
</reference>
<keyword evidence="1" id="KW-1133">Transmembrane helix</keyword>
<keyword evidence="1" id="KW-0812">Transmembrane</keyword>